<dbReference type="PANTHER" id="PTHR33672">
    <property type="entry name" value="YCF3-INTERACTING PROTEIN 1, CHLOROPLASTIC"/>
    <property type="match status" value="1"/>
</dbReference>
<dbReference type="KEGG" id="zju:107404724"/>
<dbReference type="PANTHER" id="PTHR33672:SF3">
    <property type="entry name" value="YCF3-INTERACTING PROTEIN 1, CHLOROPLASTIC"/>
    <property type="match status" value="1"/>
</dbReference>
<name>A0A6P3YXP7_ZIZJJ</name>
<dbReference type="GO" id="GO:0080183">
    <property type="term" value="P:response to photooxidative stress"/>
    <property type="evidence" value="ECO:0007669"/>
    <property type="project" value="InterPro"/>
</dbReference>
<evidence type="ECO:0000256" key="1">
    <source>
        <dbReference type="SAM" id="Phobius"/>
    </source>
</evidence>
<keyword evidence="1" id="KW-1133">Transmembrane helix</keyword>
<evidence type="ECO:0000313" key="3">
    <source>
        <dbReference type="RefSeq" id="XP_015869293.1"/>
    </source>
</evidence>
<organism evidence="2 3">
    <name type="scientific">Ziziphus jujuba</name>
    <name type="common">Chinese jujube</name>
    <name type="synonym">Ziziphus sativa</name>
    <dbReference type="NCBI Taxonomy" id="326968"/>
    <lineage>
        <taxon>Eukaryota</taxon>
        <taxon>Viridiplantae</taxon>
        <taxon>Streptophyta</taxon>
        <taxon>Embryophyta</taxon>
        <taxon>Tracheophyta</taxon>
        <taxon>Spermatophyta</taxon>
        <taxon>Magnoliopsida</taxon>
        <taxon>eudicotyledons</taxon>
        <taxon>Gunneridae</taxon>
        <taxon>Pentapetalae</taxon>
        <taxon>rosids</taxon>
        <taxon>fabids</taxon>
        <taxon>Rosales</taxon>
        <taxon>Rhamnaceae</taxon>
        <taxon>Paliureae</taxon>
        <taxon>Ziziphus</taxon>
    </lineage>
</organism>
<dbReference type="InterPro" id="IPR040340">
    <property type="entry name" value="CEST/Y3IP1"/>
</dbReference>
<keyword evidence="1" id="KW-0472">Membrane</keyword>
<evidence type="ECO:0000313" key="2">
    <source>
        <dbReference type="Proteomes" id="UP001652623"/>
    </source>
</evidence>
<accession>A0A6P3YXP7</accession>
<keyword evidence="1" id="KW-0812">Transmembrane</keyword>
<dbReference type="RefSeq" id="XP_015869293.1">
    <property type="nucleotide sequence ID" value="XM_016013807.4"/>
</dbReference>
<reference evidence="2" key="1">
    <citation type="submission" date="2025-05" db="UniProtKB">
        <authorList>
            <consortium name="RefSeq"/>
        </authorList>
    </citation>
    <scope>NUCLEOTIDE SEQUENCE [LARGE SCALE GENOMIC DNA]</scope>
</reference>
<feature type="transmembrane region" description="Helical" evidence="1">
    <location>
        <begin position="241"/>
        <end position="262"/>
    </location>
</feature>
<proteinExistence type="predicted"/>
<protein>
    <submittedName>
        <fullName evidence="3">Ycf3-interacting protein 1, chloroplastic</fullName>
    </submittedName>
</protein>
<dbReference type="Proteomes" id="UP001652623">
    <property type="component" value="Chromosome 1"/>
</dbReference>
<sequence length="266" mass="29949">MPLSVQMLQWAPISSTPSSSSCFGRFAVLVHCYHRSFNSYPNGGVSALNLGFHYLPTPKRRSAIVLAGMEDTELRASTTPQDNKLDKDDADPQDLEYVRQIKRVLELLRKNRDMLFSEVKLTIMIEDPREVERRRLLGIEDPDTPTREDLAEALEQVNEGKVPENRVALQVLAEEMLQWPNLEVEATKKKPSKSLYARATDTGIDPQEAARRLNVDWDTAAEIEDETKDDSEVPSVVGYGALYLVTAFPVIIGISVVLILFYNSLQ</sequence>
<dbReference type="GO" id="GO:0009535">
    <property type="term" value="C:chloroplast thylakoid membrane"/>
    <property type="evidence" value="ECO:0007669"/>
    <property type="project" value="InterPro"/>
</dbReference>
<dbReference type="AlphaFoldDB" id="A0A6P3YXP7"/>
<keyword evidence="2" id="KW-1185">Reference proteome</keyword>
<dbReference type="GO" id="GO:0048564">
    <property type="term" value="P:photosystem I assembly"/>
    <property type="evidence" value="ECO:0007669"/>
    <property type="project" value="InterPro"/>
</dbReference>
<reference evidence="3" key="2">
    <citation type="submission" date="2025-08" db="UniProtKB">
        <authorList>
            <consortium name="RefSeq"/>
        </authorList>
    </citation>
    <scope>IDENTIFICATION</scope>
    <source>
        <tissue evidence="3">Seedling</tissue>
    </source>
</reference>
<gene>
    <name evidence="3" type="primary">LOC107404724</name>
</gene>